<proteinExistence type="predicted"/>
<evidence type="ECO:0000313" key="2">
    <source>
        <dbReference type="Proteomes" id="UP000541444"/>
    </source>
</evidence>
<dbReference type="EMBL" id="JACGCM010002358">
    <property type="protein sequence ID" value="KAF6140580.1"/>
    <property type="molecule type" value="Genomic_DNA"/>
</dbReference>
<sequence>MSSLPDVVVSDPWLKKYFNNISHPDKFHRLQSEVISNRDESDKAMVGDAPHALTSVYGWEHAEEVVANRV</sequence>
<evidence type="ECO:0000313" key="1">
    <source>
        <dbReference type="EMBL" id="KAF6140580.1"/>
    </source>
</evidence>
<reference evidence="1 2" key="1">
    <citation type="journal article" date="2020" name="IScience">
        <title>Genome Sequencing of the Endangered Kingdonia uniflora (Circaeasteraceae, Ranunculales) Reveals Potential Mechanisms of Evolutionary Specialization.</title>
        <authorList>
            <person name="Sun Y."/>
            <person name="Deng T."/>
            <person name="Zhang A."/>
            <person name="Moore M.J."/>
            <person name="Landis J.B."/>
            <person name="Lin N."/>
            <person name="Zhang H."/>
            <person name="Zhang X."/>
            <person name="Huang J."/>
            <person name="Zhang X."/>
            <person name="Sun H."/>
            <person name="Wang H."/>
        </authorList>
    </citation>
    <scope>NUCLEOTIDE SEQUENCE [LARGE SCALE GENOMIC DNA]</scope>
    <source>
        <strain evidence="1">TB1705</strain>
        <tissue evidence="1">Leaf</tissue>
    </source>
</reference>
<comment type="caution">
    <text evidence="1">The sequence shown here is derived from an EMBL/GenBank/DDBJ whole genome shotgun (WGS) entry which is preliminary data.</text>
</comment>
<gene>
    <name evidence="1" type="ORF">GIB67_013873</name>
</gene>
<accession>A0A7J7LDG7</accession>
<name>A0A7J7LDG7_9MAGN</name>
<protein>
    <submittedName>
        <fullName evidence="1">Uncharacterized protein</fullName>
    </submittedName>
</protein>
<keyword evidence="2" id="KW-1185">Reference proteome</keyword>
<organism evidence="1 2">
    <name type="scientific">Kingdonia uniflora</name>
    <dbReference type="NCBI Taxonomy" id="39325"/>
    <lineage>
        <taxon>Eukaryota</taxon>
        <taxon>Viridiplantae</taxon>
        <taxon>Streptophyta</taxon>
        <taxon>Embryophyta</taxon>
        <taxon>Tracheophyta</taxon>
        <taxon>Spermatophyta</taxon>
        <taxon>Magnoliopsida</taxon>
        <taxon>Ranunculales</taxon>
        <taxon>Circaeasteraceae</taxon>
        <taxon>Kingdonia</taxon>
    </lineage>
</organism>
<dbReference type="AlphaFoldDB" id="A0A7J7LDG7"/>
<dbReference type="Proteomes" id="UP000541444">
    <property type="component" value="Unassembled WGS sequence"/>
</dbReference>